<keyword evidence="15" id="KW-1185">Reference proteome</keyword>
<evidence type="ECO:0000256" key="9">
    <source>
        <dbReference type="ARBA" id="ARBA00022833"/>
    </source>
</evidence>
<comment type="caution">
    <text evidence="14">The sequence shown here is derived from an EMBL/GenBank/DDBJ whole genome shotgun (WGS) entry which is preliminary data.</text>
</comment>
<gene>
    <name evidence="14" type="ORF">V5N11_025058</name>
</gene>
<dbReference type="PROSITE" id="PS50089">
    <property type="entry name" value="ZF_RING_2"/>
    <property type="match status" value="1"/>
</dbReference>
<dbReference type="Gene3D" id="3.30.40.10">
    <property type="entry name" value="Zinc/RING finger domain, C3HC4 (zinc finger)"/>
    <property type="match status" value="1"/>
</dbReference>
<dbReference type="Pfam" id="PF13639">
    <property type="entry name" value="zf-RING_2"/>
    <property type="match status" value="1"/>
</dbReference>
<evidence type="ECO:0000256" key="11">
    <source>
        <dbReference type="ARBA" id="ARBA00023136"/>
    </source>
</evidence>
<dbReference type="SMART" id="SM00184">
    <property type="entry name" value="RING"/>
    <property type="match status" value="1"/>
</dbReference>
<evidence type="ECO:0000313" key="14">
    <source>
        <dbReference type="EMBL" id="KAL1202496.1"/>
    </source>
</evidence>
<dbReference type="GO" id="GO:0061630">
    <property type="term" value="F:ubiquitin protein ligase activity"/>
    <property type="evidence" value="ECO:0007669"/>
    <property type="project" value="UniProtKB-EC"/>
</dbReference>
<keyword evidence="8" id="KW-0833">Ubl conjugation pathway</keyword>
<evidence type="ECO:0000313" key="15">
    <source>
        <dbReference type="Proteomes" id="UP001558713"/>
    </source>
</evidence>
<dbReference type="AlphaFoldDB" id="A0ABD1A6P1"/>
<dbReference type="InterPro" id="IPR013083">
    <property type="entry name" value="Znf_RING/FYVE/PHD"/>
</dbReference>
<keyword evidence="4" id="KW-0808">Transferase</keyword>
<dbReference type="EMBL" id="JBANAX010000576">
    <property type="protein sequence ID" value="KAL1202496.1"/>
    <property type="molecule type" value="Genomic_DNA"/>
</dbReference>
<accession>A0ABD1A6P1</accession>
<keyword evidence="11" id="KW-0472">Membrane</keyword>
<dbReference type="GO" id="GO:0008270">
    <property type="term" value="F:zinc ion binding"/>
    <property type="evidence" value="ECO:0007669"/>
    <property type="project" value="UniProtKB-KW"/>
</dbReference>
<name>A0ABD1A6P1_CARAN</name>
<evidence type="ECO:0000256" key="6">
    <source>
        <dbReference type="ARBA" id="ARBA00022723"/>
    </source>
</evidence>
<evidence type="ECO:0000256" key="1">
    <source>
        <dbReference type="ARBA" id="ARBA00000900"/>
    </source>
</evidence>
<comment type="catalytic activity">
    <reaction evidence="1">
        <text>S-ubiquitinyl-[E2 ubiquitin-conjugating enzyme]-L-cysteine + [acceptor protein]-L-lysine = [E2 ubiquitin-conjugating enzyme]-L-cysteine + N(6)-ubiquitinyl-[acceptor protein]-L-lysine.</text>
        <dbReference type="EC" id="2.3.2.27"/>
    </reaction>
</comment>
<keyword evidence="9" id="KW-0862">Zinc</keyword>
<dbReference type="SUPFAM" id="SSF57850">
    <property type="entry name" value="RING/U-box"/>
    <property type="match status" value="1"/>
</dbReference>
<evidence type="ECO:0000256" key="5">
    <source>
        <dbReference type="ARBA" id="ARBA00022692"/>
    </source>
</evidence>
<sequence>MVYIVDDVSDSSCLVEAFYYSEEATQDLLNKQNFLFDFEVEYTKVPEPDSDGEADYMDDGVETRIINQSQEYGRDWFIGQDDEQLKGTIYAILYEIGVPPYRGIMTTFTEDIKSIINLPLEKLEKIKVTINVVADLFPEDEVVEVEDVNYSVGGASVEAMEQHLEILTVNESVGECVICLETIQVGSDFVGRMPCTHAFHLSCIEKWLERTGICPLCRDVFPV</sequence>
<proteinExistence type="predicted"/>
<evidence type="ECO:0000256" key="8">
    <source>
        <dbReference type="ARBA" id="ARBA00022786"/>
    </source>
</evidence>
<protein>
    <recommendedName>
        <fullName evidence="3">RING-type E3 ubiquitin transferase</fullName>
        <ecNumber evidence="3">2.3.2.27</ecNumber>
    </recommendedName>
</protein>
<evidence type="ECO:0000256" key="2">
    <source>
        <dbReference type="ARBA" id="ARBA00004141"/>
    </source>
</evidence>
<evidence type="ECO:0000256" key="12">
    <source>
        <dbReference type="PROSITE-ProRule" id="PRU00175"/>
    </source>
</evidence>
<evidence type="ECO:0000256" key="10">
    <source>
        <dbReference type="ARBA" id="ARBA00022989"/>
    </source>
</evidence>
<dbReference type="EC" id="2.3.2.27" evidence="3"/>
<keyword evidence="6" id="KW-0479">Metal-binding</keyword>
<dbReference type="PANTHER" id="PTHR45977">
    <property type="entry name" value="TARGET OF ERK KINASE MPK-1"/>
    <property type="match status" value="1"/>
</dbReference>
<evidence type="ECO:0000259" key="13">
    <source>
        <dbReference type="PROSITE" id="PS50089"/>
    </source>
</evidence>
<keyword evidence="7 12" id="KW-0863">Zinc-finger</keyword>
<keyword evidence="10" id="KW-1133">Transmembrane helix</keyword>
<dbReference type="GO" id="GO:0016020">
    <property type="term" value="C:membrane"/>
    <property type="evidence" value="ECO:0007669"/>
    <property type="project" value="UniProtKB-SubCell"/>
</dbReference>
<evidence type="ECO:0000256" key="4">
    <source>
        <dbReference type="ARBA" id="ARBA00022679"/>
    </source>
</evidence>
<evidence type="ECO:0000256" key="7">
    <source>
        <dbReference type="ARBA" id="ARBA00022771"/>
    </source>
</evidence>
<organism evidence="14 15">
    <name type="scientific">Cardamine amara subsp. amara</name>
    <dbReference type="NCBI Taxonomy" id="228776"/>
    <lineage>
        <taxon>Eukaryota</taxon>
        <taxon>Viridiplantae</taxon>
        <taxon>Streptophyta</taxon>
        <taxon>Embryophyta</taxon>
        <taxon>Tracheophyta</taxon>
        <taxon>Spermatophyta</taxon>
        <taxon>Magnoliopsida</taxon>
        <taxon>eudicotyledons</taxon>
        <taxon>Gunneridae</taxon>
        <taxon>Pentapetalae</taxon>
        <taxon>rosids</taxon>
        <taxon>malvids</taxon>
        <taxon>Brassicales</taxon>
        <taxon>Brassicaceae</taxon>
        <taxon>Cardamineae</taxon>
        <taxon>Cardamine</taxon>
    </lineage>
</organism>
<dbReference type="InterPro" id="IPR001841">
    <property type="entry name" value="Znf_RING"/>
</dbReference>
<keyword evidence="5" id="KW-0812">Transmembrane</keyword>
<evidence type="ECO:0000256" key="3">
    <source>
        <dbReference type="ARBA" id="ARBA00012483"/>
    </source>
</evidence>
<reference evidence="14 15" key="1">
    <citation type="submission" date="2024-04" db="EMBL/GenBank/DDBJ databases">
        <title>Genome assembly C_amara_ONT_v2.</title>
        <authorList>
            <person name="Yant L."/>
            <person name="Moore C."/>
            <person name="Slenker M."/>
        </authorList>
    </citation>
    <scope>NUCLEOTIDE SEQUENCE [LARGE SCALE GENOMIC DNA]</scope>
    <source>
        <tissue evidence="14">Leaf</tissue>
    </source>
</reference>
<dbReference type="Proteomes" id="UP001558713">
    <property type="component" value="Unassembled WGS sequence"/>
</dbReference>
<feature type="domain" description="RING-type" evidence="13">
    <location>
        <begin position="176"/>
        <end position="218"/>
    </location>
</feature>
<comment type="subcellular location">
    <subcellularLocation>
        <location evidence="2">Membrane</location>
        <topology evidence="2">Multi-pass membrane protein</topology>
    </subcellularLocation>
</comment>
<dbReference type="PANTHER" id="PTHR45977:SF13">
    <property type="entry name" value="GB|AAF27103.1"/>
    <property type="match status" value="1"/>
</dbReference>